<keyword evidence="3" id="KW-1185">Reference proteome</keyword>
<feature type="region of interest" description="Disordered" evidence="1">
    <location>
        <begin position="1"/>
        <end position="54"/>
    </location>
</feature>
<organism evidence="2 3">
    <name type="scientific">Podarcis lilfordi</name>
    <name type="common">Lilford's wall lizard</name>
    <dbReference type="NCBI Taxonomy" id="74358"/>
    <lineage>
        <taxon>Eukaryota</taxon>
        <taxon>Metazoa</taxon>
        <taxon>Chordata</taxon>
        <taxon>Craniata</taxon>
        <taxon>Vertebrata</taxon>
        <taxon>Euteleostomi</taxon>
        <taxon>Lepidosauria</taxon>
        <taxon>Squamata</taxon>
        <taxon>Bifurcata</taxon>
        <taxon>Unidentata</taxon>
        <taxon>Episquamata</taxon>
        <taxon>Laterata</taxon>
        <taxon>Lacertibaenia</taxon>
        <taxon>Lacertidae</taxon>
        <taxon>Podarcis</taxon>
    </lineage>
</organism>
<feature type="compositionally biased region" description="Low complexity" evidence="1">
    <location>
        <begin position="31"/>
        <end position="43"/>
    </location>
</feature>
<reference evidence="2" key="1">
    <citation type="submission" date="2022-12" db="EMBL/GenBank/DDBJ databases">
        <authorList>
            <person name="Alioto T."/>
            <person name="Alioto T."/>
            <person name="Gomez Garrido J."/>
        </authorList>
    </citation>
    <scope>NUCLEOTIDE SEQUENCE</scope>
</reference>
<gene>
    <name evidence="2" type="ORF">PODLI_1B037040</name>
</gene>
<feature type="region of interest" description="Disordered" evidence="1">
    <location>
        <begin position="109"/>
        <end position="133"/>
    </location>
</feature>
<name>A0AA35LJ89_9SAUR</name>
<dbReference type="AlphaFoldDB" id="A0AA35LJ89"/>
<protein>
    <submittedName>
        <fullName evidence="2">Uncharacterized protein</fullName>
    </submittedName>
</protein>
<evidence type="ECO:0000313" key="3">
    <source>
        <dbReference type="Proteomes" id="UP001178461"/>
    </source>
</evidence>
<feature type="non-terminal residue" evidence="2">
    <location>
        <position position="1"/>
    </location>
</feature>
<sequence length="133" mass="14003">NRGPGQVRSSACTPKIQAVPPPDRLQTSGVSSAAAAAASSSSALPTPPKKDDTTRAELLLPTPEQLFLGCGGGGDDPDCQARRVFSAARRRLPRGDFARCNWSAGSSMPLPFSTHRRPHSTPNSSPPLKMQLN</sequence>
<accession>A0AA35LJ89</accession>
<evidence type="ECO:0000256" key="1">
    <source>
        <dbReference type="SAM" id="MobiDB-lite"/>
    </source>
</evidence>
<dbReference type="EMBL" id="OX395143">
    <property type="protein sequence ID" value="CAI5797267.1"/>
    <property type="molecule type" value="Genomic_DNA"/>
</dbReference>
<dbReference type="Proteomes" id="UP001178461">
    <property type="component" value="Chromosome 16"/>
</dbReference>
<evidence type="ECO:0000313" key="2">
    <source>
        <dbReference type="EMBL" id="CAI5797267.1"/>
    </source>
</evidence>
<proteinExistence type="predicted"/>